<dbReference type="STRING" id="680127.SAMN05421593_1492"/>
<gene>
    <name evidence="1" type="ORF">SAMN05421593_1492</name>
</gene>
<reference evidence="1 2" key="1">
    <citation type="submission" date="2016-10" db="EMBL/GenBank/DDBJ databases">
        <authorList>
            <person name="de Groot N.N."/>
        </authorList>
    </citation>
    <scope>NUCLEOTIDE SEQUENCE [LARGE SCALE GENOMIC DNA]</scope>
    <source>
        <strain evidence="1 2">DSM 23031</strain>
    </source>
</reference>
<sequence length="34" mass="4070">MRYHKFQNLVFFYKNTTNIDYKTGSLSLGLNHAF</sequence>
<evidence type="ECO:0000313" key="1">
    <source>
        <dbReference type="EMBL" id="SEH31584.1"/>
    </source>
</evidence>
<dbReference type="AlphaFoldDB" id="A0A1H6HBE6"/>
<proteinExistence type="predicted"/>
<dbReference type="EMBL" id="FNWQ01000002">
    <property type="protein sequence ID" value="SEH31584.1"/>
    <property type="molecule type" value="Genomic_DNA"/>
</dbReference>
<accession>A0A1H6HBE6</accession>
<organism evidence="1 2">
    <name type="scientific">Chryseobacterium culicis</name>
    <dbReference type="NCBI Taxonomy" id="680127"/>
    <lineage>
        <taxon>Bacteria</taxon>
        <taxon>Pseudomonadati</taxon>
        <taxon>Bacteroidota</taxon>
        <taxon>Flavobacteriia</taxon>
        <taxon>Flavobacteriales</taxon>
        <taxon>Weeksellaceae</taxon>
        <taxon>Chryseobacterium group</taxon>
        <taxon>Chryseobacterium</taxon>
    </lineage>
</organism>
<dbReference type="Proteomes" id="UP000198561">
    <property type="component" value="Unassembled WGS sequence"/>
</dbReference>
<protein>
    <submittedName>
        <fullName evidence="1">Uncharacterized protein</fullName>
    </submittedName>
</protein>
<name>A0A1H6HBE6_CHRCI</name>
<evidence type="ECO:0000313" key="2">
    <source>
        <dbReference type="Proteomes" id="UP000198561"/>
    </source>
</evidence>